<dbReference type="Proteomes" id="UP001234202">
    <property type="component" value="Unassembled WGS sequence"/>
</dbReference>
<comment type="caution">
    <text evidence="1">The sequence shown here is derived from an EMBL/GenBank/DDBJ whole genome shotgun (WGS) entry which is preliminary data.</text>
</comment>
<evidence type="ECO:0000313" key="1">
    <source>
        <dbReference type="EMBL" id="KAJ9124748.1"/>
    </source>
</evidence>
<dbReference type="EMBL" id="JASBWV010000009">
    <property type="protein sequence ID" value="KAJ9124748.1"/>
    <property type="molecule type" value="Genomic_DNA"/>
</dbReference>
<keyword evidence="2" id="KW-1185">Reference proteome</keyword>
<proteinExistence type="predicted"/>
<gene>
    <name evidence="1" type="ORF">QFC24_003116</name>
</gene>
<name>A0ACC2XL86_9TREE</name>
<accession>A0ACC2XL86</accession>
<reference evidence="1" key="1">
    <citation type="submission" date="2023-04" db="EMBL/GenBank/DDBJ databases">
        <title>Draft Genome sequencing of Naganishia species isolated from polar environments using Oxford Nanopore Technology.</title>
        <authorList>
            <person name="Leo P."/>
            <person name="Venkateswaran K."/>
        </authorList>
    </citation>
    <scope>NUCLEOTIDE SEQUENCE</scope>
    <source>
        <strain evidence="1">DBVPG 5303</strain>
    </source>
</reference>
<organism evidence="1 2">
    <name type="scientific">Naganishia onofrii</name>
    <dbReference type="NCBI Taxonomy" id="1851511"/>
    <lineage>
        <taxon>Eukaryota</taxon>
        <taxon>Fungi</taxon>
        <taxon>Dikarya</taxon>
        <taxon>Basidiomycota</taxon>
        <taxon>Agaricomycotina</taxon>
        <taxon>Tremellomycetes</taxon>
        <taxon>Filobasidiales</taxon>
        <taxon>Filobasidiaceae</taxon>
        <taxon>Naganishia</taxon>
    </lineage>
</organism>
<sequence length="1411" mass="154297">MSRDQWQPIGRTSNQVILYHPPSNVLSIRQYRLDPVAITSIPGTPTVASRAASHTNLPVLARRSEINGSQREVTLQRRESSALTPRGNAVESDTAIPPSGLCPYCYRPMSKAAHRLDSPDPYDNDLHIPSAPTLNRTSTAHVFPIFSDESEGEDHPAAYDVDDREEWSHEQHNNEITEVNNPNLLHVRPYFQILAQSVDGSRNSTPVRDGTPESSSPASRHDRSTNVDDQPTRSIEGYYNRFFIEEKRLGSGAEGTVYLCQHVLDGNYLGHYAIKKVAVGDSKPYLFKILQEVRLLEQLRHPNIIPYHHVWIENTQFSRLAPPIATLHVLMSYANAGNLDDFIKSRCSTAGDHLSIHPVDEDEEISPEEMKRRVRERRKSTRSTSEAGNATDFSSHLAAERARRKKSDARAVMLLGTEEIASLFGDVVNGLHYLHSNGILHLDLKCSNVLLHNREGELIPRAMISDFGTSEEMLHRNRDRTGHTGTMEYMAPETISPDASGHWREWDTKADIWSLGLILHKLLFFRLPYGETDSYEELGAKIHRYPGFKATKEIKTAFSKRGLPLGLLTLLEELTNVVPSKRPSIQKVVQRSTTLYVSHALRPVIFRQAHGFALNTQTQASAQSASLDEQGALVPMTHFLPKLRNPWRGSKEGQKFEEPKVQAIATDTSGLSSLDNMLSSLRSVPRAKYMTGALGLFKPAPGDVFSRQHNSALDTAPTPSDAASDADSPAASPYRQSSIRGDFSGSKGKRSALGRASERANDRPSFGSNFGGVSGNYRARRMSKASTLAREALMSAGHEEGKPAIPSLLPNIRPAYSTPLPVLPMVVLCIAMMSEFVAANVSTPFLLQMVEDFFRDGSDSPPSDMEAKVGLWTGNLVSVFFVTQFLTSVLWSQVADKYGRRAVLFSSLLGGAAFLLLFGMSKSLAVAILIRLAQGVFGGAVGVYRGSIRDITDPTNETRAYAILGFSWGFGGVAGPVIGGGFESPARNYPNSLFGKIKLFEQFPYLLPCAIAAAFLAVGAVLSTGLSWDGGPKRKPLALPVDKDEGLQPAAEPTAETNGTGTDDNHLAVSTLAPERSRSRSRSRSVSRPRGHSMNDPEAQELARHANRMSMGGAHGYGAIRRKRESMAARASRRESMATVRINDEGEVEDVNEEEEPVSLARRLLLANEENTFNINDLWVSAAIAADTAVFDDEENEDDEEGDTSQDADADESAPPSHFNTPSRPSRSGDSPFRNDNSSLLGVSDALGEPSTKTRLAGRVSFGTGTTSRNQTLPRVSGAFSSRRFSTSSGAMPAIFANTGLQTPPAIAAAYDVDPLSQPTSPAVYRDRSPLAGLSAIDENTVKDHVPPAAEVANFEDTGKGWQALPKLIILQYALLALHDTVHGQVFLSFLVSYVYALVNPASFLTSCHHF</sequence>
<protein>
    <submittedName>
        <fullName evidence="1">Uncharacterized protein</fullName>
    </submittedName>
</protein>
<evidence type="ECO:0000313" key="2">
    <source>
        <dbReference type="Proteomes" id="UP001234202"/>
    </source>
</evidence>